<evidence type="ECO:0000313" key="2">
    <source>
        <dbReference type="Proteomes" id="UP000295710"/>
    </source>
</evidence>
<gene>
    <name evidence="1" type="ORF">E1963_04990</name>
</gene>
<dbReference type="Proteomes" id="UP000295710">
    <property type="component" value="Unassembled WGS sequence"/>
</dbReference>
<protein>
    <recommendedName>
        <fullName evidence="3">AlgX/AlgJ SGNH hydrolase-like domain-containing protein</fullName>
    </recommendedName>
</protein>
<dbReference type="Pfam" id="PF14286">
    <property type="entry name" value="DHHW"/>
    <property type="match status" value="1"/>
</dbReference>
<dbReference type="InterPro" id="IPR025945">
    <property type="entry name" value="DHHW"/>
</dbReference>
<evidence type="ECO:0000313" key="1">
    <source>
        <dbReference type="EMBL" id="TDA22745.1"/>
    </source>
</evidence>
<dbReference type="EMBL" id="SMMX01000003">
    <property type="protein sequence ID" value="TDA22745.1"/>
    <property type="molecule type" value="Genomic_DNA"/>
</dbReference>
<dbReference type="AlphaFoldDB" id="A0A4R4FGJ9"/>
<proteinExistence type="predicted"/>
<sequence>MKRKSDRRKRKVQIKKTAALLFLGMLAAVCLVNLIHSDKEFSDRENRMLEQKPSLTVTGVTSGRYMKQYESYKSDQFAARNLWVTLKTNTDLLMGKRDSNGVFKGKDSYLLEDIAKPDEDQMKENIEAIKAFEESYVDIPVYFALVPNAANVMSGKLPGLAETEDQGRQFESIRKELGDEVSWVDVQTTLKKHKDENIYYRTDHHWTTLGASYAYEELAKAMGLDTADGPKWERYAVSNDFNGTLSATSGYEQGYREPIYIYAPEKGEKSPDVTVSYVDEQRKSASLYDSSKLKEKDQYALFLGGNYSMIDIKTTADTSNRLLLVKDSYANCLVPFLTPFFREIIIIDPRYYYGDIHQVMDENNITSVLFLYNGNTFVEDNSISGVLKNNETE</sequence>
<organism evidence="1 2">
    <name type="scientific">Extibacter muris</name>
    <dbReference type="NCBI Taxonomy" id="1796622"/>
    <lineage>
        <taxon>Bacteria</taxon>
        <taxon>Bacillati</taxon>
        <taxon>Bacillota</taxon>
        <taxon>Clostridia</taxon>
        <taxon>Lachnospirales</taxon>
        <taxon>Lachnospiraceae</taxon>
        <taxon>Extibacter</taxon>
    </lineage>
</organism>
<comment type="caution">
    <text evidence="1">The sequence shown here is derived from an EMBL/GenBank/DDBJ whole genome shotgun (WGS) entry which is preliminary data.</text>
</comment>
<keyword evidence="2" id="KW-1185">Reference proteome</keyword>
<dbReference type="RefSeq" id="WP_132275934.1">
    <property type="nucleotide sequence ID" value="NZ_JAOBST010000005.1"/>
</dbReference>
<evidence type="ECO:0008006" key="3">
    <source>
        <dbReference type="Google" id="ProtNLM"/>
    </source>
</evidence>
<name>A0A4R4FGJ9_9FIRM</name>
<reference evidence="1 2" key="1">
    <citation type="journal article" date="2016" name="Nat. Microbiol.">
        <title>The Mouse Intestinal Bacterial Collection (miBC) provides host-specific insight into cultured diversity and functional potential of the gut microbiota.</title>
        <authorList>
            <person name="Lagkouvardos I."/>
            <person name="Pukall R."/>
            <person name="Abt B."/>
            <person name="Foesel B.U."/>
            <person name="Meier-Kolthoff J.P."/>
            <person name="Kumar N."/>
            <person name="Bresciani A."/>
            <person name="Martinez I."/>
            <person name="Just S."/>
            <person name="Ziegler C."/>
            <person name="Brugiroux S."/>
            <person name="Garzetti D."/>
            <person name="Wenning M."/>
            <person name="Bui T.P."/>
            <person name="Wang J."/>
            <person name="Hugenholtz F."/>
            <person name="Plugge C.M."/>
            <person name="Peterson D.A."/>
            <person name="Hornef M.W."/>
            <person name="Baines J.F."/>
            <person name="Smidt H."/>
            <person name="Walter J."/>
            <person name="Kristiansen K."/>
            <person name="Nielsen H.B."/>
            <person name="Haller D."/>
            <person name="Overmann J."/>
            <person name="Stecher B."/>
            <person name="Clavel T."/>
        </authorList>
    </citation>
    <scope>NUCLEOTIDE SEQUENCE [LARGE SCALE GENOMIC DNA]</scope>
    <source>
        <strain evidence="1 2">DSM 28560</strain>
    </source>
</reference>
<accession>A0A4R4FGJ9</accession>